<evidence type="ECO:0000259" key="1">
    <source>
        <dbReference type="Pfam" id="PF03819"/>
    </source>
</evidence>
<dbReference type="HOGENOM" id="CLU_038356_0_1_9"/>
<dbReference type="Pfam" id="PF03819">
    <property type="entry name" value="MazG"/>
    <property type="match status" value="2"/>
</dbReference>
<dbReference type="NCBIfam" id="TIGR00444">
    <property type="entry name" value="mazG"/>
    <property type="match status" value="1"/>
</dbReference>
<proteinExistence type="predicted"/>
<dbReference type="SUPFAM" id="SSF101386">
    <property type="entry name" value="all-alpha NTP pyrophosphatases"/>
    <property type="match status" value="2"/>
</dbReference>
<sequence>MKRYKVIKGLDVCVETETEAEGTSKEKCGQIRLPREVIDWQQVLEDVWKGLLTNKDGTVVVTSNLENALFFSNLFLQSLGYTPQRAALELQSVFELPEPPSFGSSDCHCTLPKTVGFQFMRFKKIVENLRERCPWDREVTPYQLVTLSREELSELMEAISNQDMDNYAEELGDLWLHLLLHSVIAEENDAFELADVLTKASEKAISRHPHVFASDHDADAATVLSKWQERKGKNSDDESVPPNVFTWALRLQDEAHHHGLDWEDPMQLKDKLEEEFEELRCAFESGQTQSMKDEVGDLLFTVVNLARLLNVDPEDALLHSSKKFQRRLKYVTEHQAENDLETLWEESKNEAG</sequence>
<feature type="domain" description="NTP pyrophosphohydrolase MazG-like" evidence="1">
    <location>
        <begin position="267"/>
        <end position="331"/>
    </location>
</feature>
<dbReference type="GO" id="GO:0046081">
    <property type="term" value="P:dUTP catabolic process"/>
    <property type="evidence" value="ECO:0007669"/>
    <property type="project" value="TreeGrafter"/>
</dbReference>
<dbReference type="CDD" id="cd11529">
    <property type="entry name" value="NTP-PPase_MazG_Cterm"/>
    <property type="match status" value="1"/>
</dbReference>
<dbReference type="GO" id="GO:0047429">
    <property type="term" value="F:nucleoside triphosphate diphosphatase activity"/>
    <property type="evidence" value="ECO:0007669"/>
    <property type="project" value="InterPro"/>
</dbReference>
<dbReference type="InterPro" id="IPR004518">
    <property type="entry name" value="MazG-like_dom"/>
</dbReference>
<name>B5Y801_COPPD</name>
<dbReference type="eggNOG" id="COG3956">
    <property type="taxonomic scope" value="Bacteria"/>
</dbReference>
<dbReference type="PANTHER" id="PTHR30522:SF0">
    <property type="entry name" value="NUCLEOSIDE TRIPHOSPHATE PYROPHOSPHOHYDROLASE"/>
    <property type="match status" value="1"/>
</dbReference>
<dbReference type="GO" id="GO:0046061">
    <property type="term" value="P:dATP catabolic process"/>
    <property type="evidence" value="ECO:0007669"/>
    <property type="project" value="TreeGrafter"/>
</dbReference>
<dbReference type="PANTHER" id="PTHR30522">
    <property type="entry name" value="NUCLEOSIDE TRIPHOSPHATE PYROPHOSPHOHYDROLASE"/>
    <property type="match status" value="1"/>
</dbReference>
<dbReference type="RefSeq" id="WP_012543471.1">
    <property type="nucleotide sequence ID" value="NC_011295.1"/>
</dbReference>
<dbReference type="KEGG" id="cpo:COPRO5265_0540"/>
<dbReference type="CDD" id="cd11528">
    <property type="entry name" value="NTP-PPase_MazG_Nterm"/>
    <property type="match status" value="1"/>
</dbReference>
<feature type="domain" description="NTP pyrophosphohydrolase MazG-like" evidence="1">
    <location>
        <begin position="144"/>
        <end position="212"/>
    </location>
</feature>
<dbReference type="Gene3D" id="1.10.287.1080">
    <property type="entry name" value="MazG-like"/>
    <property type="match status" value="2"/>
</dbReference>
<dbReference type="GO" id="GO:0046052">
    <property type="term" value="P:UTP catabolic process"/>
    <property type="evidence" value="ECO:0007669"/>
    <property type="project" value="TreeGrafter"/>
</dbReference>
<dbReference type="GO" id="GO:0046047">
    <property type="term" value="P:TTP catabolic process"/>
    <property type="evidence" value="ECO:0007669"/>
    <property type="project" value="TreeGrafter"/>
</dbReference>
<dbReference type="InterPro" id="IPR011551">
    <property type="entry name" value="NTP_PyrPHydrolase_MazG"/>
</dbReference>
<protein>
    <submittedName>
        <fullName evidence="2">MazG family protein</fullName>
    </submittedName>
</protein>
<reference evidence="2 3" key="2">
    <citation type="journal article" date="2014" name="Genome Announc.">
        <title>Complete Genome Sequence of Coprothermobacter proteolyticus DSM 5265.</title>
        <authorList>
            <person name="Alexiev A."/>
            <person name="Coil D.A."/>
            <person name="Badger J.H."/>
            <person name="Enticknap J."/>
            <person name="Ward N."/>
            <person name="Robb F.T."/>
            <person name="Eisen J.A."/>
        </authorList>
    </citation>
    <scope>NUCLEOTIDE SEQUENCE [LARGE SCALE GENOMIC DNA]</scope>
    <source>
        <strain evidence="3">ATCC 35245 / DSM 5265 / OCM 4 / BT</strain>
    </source>
</reference>
<dbReference type="InterPro" id="IPR048015">
    <property type="entry name" value="NTP-PPase_MazG-like_N"/>
</dbReference>
<gene>
    <name evidence="2" type="ordered locus">COPRO5265_0540</name>
</gene>
<dbReference type="InterPro" id="IPR048011">
    <property type="entry name" value="NTP-PPase_MazG-like_C"/>
</dbReference>
<dbReference type="Proteomes" id="UP000001732">
    <property type="component" value="Chromosome"/>
</dbReference>
<dbReference type="AlphaFoldDB" id="B5Y801"/>
<accession>B5Y801</accession>
<dbReference type="EMBL" id="CP001145">
    <property type="protein sequence ID" value="ACI16819.1"/>
    <property type="molecule type" value="Genomic_DNA"/>
</dbReference>
<keyword evidence="3" id="KW-1185">Reference proteome</keyword>
<dbReference type="OrthoDB" id="9808939at2"/>
<evidence type="ECO:0000313" key="3">
    <source>
        <dbReference type="Proteomes" id="UP000001732"/>
    </source>
</evidence>
<evidence type="ECO:0000313" key="2">
    <source>
        <dbReference type="EMBL" id="ACI16819.1"/>
    </source>
</evidence>
<reference evidence="3" key="1">
    <citation type="submission" date="2008-08" db="EMBL/GenBank/DDBJ databases">
        <title>The complete genome sequence of Coprothermobacter proteolyticus strain ATCC 5245 / DSM 5265 / BT.</title>
        <authorList>
            <person name="Dodson R.J."/>
            <person name="Durkin A.S."/>
            <person name="Wu M."/>
            <person name="Eisen J."/>
            <person name="Sutton G."/>
        </authorList>
    </citation>
    <scope>NUCLEOTIDE SEQUENCE [LARGE SCALE GENOMIC DNA]</scope>
    <source>
        <strain evidence="3">ATCC 35245 / DSM 5265 / OCM 4 / BT</strain>
    </source>
</reference>
<dbReference type="GO" id="GO:0046076">
    <property type="term" value="P:dTTP catabolic process"/>
    <property type="evidence" value="ECO:0007669"/>
    <property type="project" value="TreeGrafter"/>
</dbReference>
<organism evidence="2 3">
    <name type="scientific">Coprothermobacter proteolyticus (strain ATCC 35245 / DSM 5265 / OCM 4 / BT)</name>
    <dbReference type="NCBI Taxonomy" id="309798"/>
    <lineage>
        <taxon>Bacteria</taxon>
        <taxon>Pseudomonadati</taxon>
        <taxon>Coprothermobacterota</taxon>
        <taxon>Coprothermobacteria</taxon>
        <taxon>Coprothermobacterales</taxon>
        <taxon>Coprothermobacteraceae</taxon>
        <taxon>Coprothermobacter</taxon>
    </lineage>
</organism>
<dbReference type="GO" id="GO:0006203">
    <property type="term" value="P:dGTP catabolic process"/>
    <property type="evidence" value="ECO:0007669"/>
    <property type="project" value="TreeGrafter"/>
</dbReference>
<dbReference type="STRING" id="309798.COPRO5265_0540"/>